<evidence type="ECO:0000313" key="7">
    <source>
        <dbReference type="EMBL" id="TEB38918.1"/>
    </source>
</evidence>
<evidence type="ECO:0000256" key="6">
    <source>
        <dbReference type="SAM" id="MobiDB-lite"/>
    </source>
</evidence>
<evidence type="ECO:0000256" key="1">
    <source>
        <dbReference type="ARBA" id="ARBA00004123"/>
    </source>
</evidence>
<organism evidence="7 8">
    <name type="scientific">Coprinellus micaceus</name>
    <name type="common">Glistening ink-cap mushroom</name>
    <name type="synonym">Coprinus micaceus</name>
    <dbReference type="NCBI Taxonomy" id="71717"/>
    <lineage>
        <taxon>Eukaryota</taxon>
        <taxon>Fungi</taxon>
        <taxon>Dikarya</taxon>
        <taxon>Basidiomycota</taxon>
        <taxon>Agaricomycotina</taxon>
        <taxon>Agaricomycetes</taxon>
        <taxon>Agaricomycetidae</taxon>
        <taxon>Agaricales</taxon>
        <taxon>Agaricineae</taxon>
        <taxon>Psathyrellaceae</taxon>
        <taxon>Coprinellus</taxon>
    </lineage>
</organism>
<dbReference type="InterPro" id="IPR052035">
    <property type="entry name" value="ZnF_BED_domain_contain"/>
</dbReference>
<feature type="compositionally biased region" description="Polar residues" evidence="6">
    <location>
        <begin position="1"/>
        <end position="15"/>
    </location>
</feature>
<feature type="region of interest" description="Disordered" evidence="6">
    <location>
        <begin position="1"/>
        <end position="76"/>
    </location>
</feature>
<dbReference type="PANTHER" id="PTHR46481">
    <property type="entry name" value="ZINC FINGER BED DOMAIN-CONTAINING PROTEIN 4"/>
    <property type="match status" value="1"/>
</dbReference>
<keyword evidence="8" id="KW-1185">Reference proteome</keyword>
<dbReference type="PANTHER" id="PTHR46481:SF10">
    <property type="entry name" value="ZINC FINGER BED DOMAIN-CONTAINING PROTEIN 39"/>
    <property type="match status" value="1"/>
</dbReference>
<reference evidence="7 8" key="1">
    <citation type="journal article" date="2019" name="Nat. Ecol. Evol.">
        <title>Megaphylogeny resolves global patterns of mushroom evolution.</title>
        <authorList>
            <person name="Varga T."/>
            <person name="Krizsan K."/>
            <person name="Foldi C."/>
            <person name="Dima B."/>
            <person name="Sanchez-Garcia M."/>
            <person name="Sanchez-Ramirez S."/>
            <person name="Szollosi G.J."/>
            <person name="Szarkandi J.G."/>
            <person name="Papp V."/>
            <person name="Albert L."/>
            <person name="Andreopoulos W."/>
            <person name="Angelini C."/>
            <person name="Antonin V."/>
            <person name="Barry K.W."/>
            <person name="Bougher N.L."/>
            <person name="Buchanan P."/>
            <person name="Buyck B."/>
            <person name="Bense V."/>
            <person name="Catcheside P."/>
            <person name="Chovatia M."/>
            <person name="Cooper J."/>
            <person name="Damon W."/>
            <person name="Desjardin D."/>
            <person name="Finy P."/>
            <person name="Geml J."/>
            <person name="Haridas S."/>
            <person name="Hughes K."/>
            <person name="Justo A."/>
            <person name="Karasinski D."/>
            <person name="Kautmanova I."/>
            <person name="Kiss B."/>
            <person name="Kocsube S."/>
            <person name="Kotiranta H."/>
            <person name="LaButti K.M."/>
            <person name="Lechner B.E."/>
            <person name="Liimatainen K."/>
            <person name="Lipzen A."/>
            <person name="Lukacs Z."/>
            <person name="Mihaltcheva S."/>
            <person name="Morgado L.N."/>
            <person name="Niskanen T."/>
            <person name="Noordeloos M.E."/>
            <person name="Ohm R.A."/>
            <person name="Ortiz-Santana B."/>
            <person name="Ovrebo C."/>
            <person name="Racz N."/>
            <person name="Riley R."/>
            <person name="Savchenko A."/>
            <person name="Shiryaev A."/>
            <person name="Soop K."/>
            <person name="Spirin V."/>
            <person name="Szebenyi C."/>
            <person name="Tomsovsky M."/>
            <person name="Tulloss R.E."/>
            <person name="Uehling J."/>
            <person name="Grigoriev I.V."/>
            <person name="Vagvolgyi C."/>
            <person name="Papp T."/>
            <person name="Martin F.M."/>
            <person name="Miettinen O."/>
            <person name="Hibbett D.S."/>
            <person name="Nagy L.G."/>
        </authorList>
    </citation>
    <scope>NUCLEOTIDE SEQUENCE [LARGE SCALE GENOMIC DNA]</scope>
    <source>
        <strain evidence="7 8">FP101781</strain>
    </source>
</reference>
<evidence type="ECO:0000256" key="4">
    <source>
        <dbReference type="ARBA" id="ARBA00022833"/>
    </source>
</evidence>
<accession>A0A4Y7TYL7</accession>
<sequence>MSSRARGTKSKSTTPVPSPREGTFPRRLGTTASRSPAIHSNPRTPGNSDDESLPRQPPPVAFSPIKARQRRKDNDIKSLSDAAARAYTDEEIIEAAFAGLKSPAYRHFDISLDRSDDSDELVFVFTCMVDPENHAPHRRSRLKTSSGTKNLNDGIKACNARQGIVSTTLQQSGGHIPYSPANHRTLLALRCAKNMRPFNFVQDPLYIAEVNMLRSGTRLPDPTTVSRDVKLLYEQLSTHVSDYFKKLAPAIHLVVDGWTAPLMASFLGLVVVWCEKGVLHRIVLEFIRLKKKTYRPIPCTGDCWVPQALRDSSSVLFVGDGQRLKLQQNSRSSSKHDIDLCRRGSSCQMLQSYSSPHSSDVYVVFLQKAEIIKKGQEEC</sequence>
<evidence type="ECO:0000256" key="2">
    <source>
        <dbReference type="ARBA" id="ARBA00022723"/>
    </source>
</evidence>
<evidence type="ECO:0000256" key="5">
    <source>
        <dbReference type="ARBA" id="ARBA00023242"/>
    </source>
</evidence>
<comment type="caution">
    <text evidence="7">The sequence shown here is derived from an EMBL/GenBank/DDBJ whole genome shotgun (WGS) entry which is preliminary data.</text>
</comment>
<protein>
    <submittedName>
        <fullName evidence="7">Uncharacterized protein</fullName>
    </submittedName>
</protein>
<dbReference type="EMBL" id="QPFP01000002">
    <property type="protein sequence ID" value="TEB38918.1"/>
    <property type="molecule type" value="Genomic_DNA"/>
</dbReference>
<dbReference type="Proteomes" id="UP000298030">
    <property type="component" value="Unassembled WGS sequence"/>
</dbReference>
<comment type="subcellular location">
    <subcellularLocation>
        <location evidence="1">Nucleus</location>
    </subcellularLocation>
</comment>
<proteinExistence type="predicted"/>
<dbReference type="OrthoDB" id="2794314at2759"/>
<dbReference type="GO" id="GO:0008270">
    <property type="term" value="F:zinc ion binding"/>
    <property type="evidence" value="ECO:0007669"/>
    <property type="project" value="UniProtKB-KW"/>
</dbReference>
<dbReference type="AlphaFoldDB" id="A0A4Y7TYL7"/>
<name>A0A4Y7TYL7_COPMI</name>
<keyword evidence="4" id="KW-0862">Zinc</keyword>
<dbReference type="GO" id="GO:0005634">
    <property type="term" value="C:nucleus"/>
    <property type="evidence" value="ECO:0007669"/>
    <property type="project" value="UniProtKB-SubCell"/>
</dbReference>
<evidence type="ECO:0000256" key="3">
    <source>
        <dbReference type="ARBA" id="ARBA00022771"/>
    </source>
</evidence>
<keyword evidence="5" id="KW-0539">Nucleus</keyword>
<gene>
    <name evidence="7" type="ORF">FA13DRAFT_418015</name>
</gene>
<keyword evidence="2" id="KW-0479">Metal-binding</keyword>
<evidence type="ECO:0000313" key="8">
    <source>
        <dbReference type="Proteomes" id="UP000298030"/>
    </source>
</evidence>
<keyword evidence="3" id="KW-0863">Zinc-finger</keyword>